<accession>A0A249XXQ2</accession>
<name>A0A249XXQ2_9CAUD</name>
<keyword evidence="1" id="KW-0472">Membrane</keyword>
<feature type="transmembrane region" description="Helical" evidence="1">
    <location>
        <begin position="7"/>
        <end position="31"/>
    </location>
</feature>
<dbReference type="EMBL" id="MF001358">
    <property type="protein sequence ID" value="ASZ76754.1"/>
    <property type="molecule type" value="Genomic_DNA"/>
</dbReference>
<evidence type="ECO:0000256" key="1">
    <source>
        <dbReference type="SAM" id="Phobius"/>
    </source>
</evidence>
<keyword evidence="3" id="KW-1185">Reference proteome</keyword>
<reference evidence="2 3" key="1">
    <citation type="submission" date="2017-04" db="EMBL/GenBank/DDBJ databases">
        <title>Complete Genome Sequence of Lytic Bacteriophage EF1 Infecting Enterococcus faecalis Isolates.</title>
        <authorList>
            <person name="Kim D."/>
            <person name="Kim Y.J."/>
            <person name="Han B.K."/>
            <person name="Kim H."/>
        </authorList>
    </citation>
    <scope>NUCLEOTIDE SEQUENCE [LARGE SCALE GENOMIC DNA]</scope>
</reference>
<keyword evidence="1" id="KW-0812">Transmembrane</keyword>
<evidence type="ECO:0000313" key="2">
    <source>
        <dbReference type="EMBL" id="ASZ76754.1"/>
    </source>
</evidence>
<evidence type="ECO:0000313" key="3">
    <source>
        <dbReference type="Proteomes" id="UP000260005"/>
    </source>
</evidence>
<proteinExistence type="predicted"/>
<protein>
    <submittedName>
        <fullName evidence="2">Uncharacterized protein</fullName>
    </submittedName>
</protein>
<organism evidence="2 3">
    <name type="scientific">Enterococcus phage EF1</name>
    <dbReference type="NCBI Taxonomy" id="2025813"/>
    <lineage>
        <taxon>Viruses</taxon>
        <taxon>Duplodnaviria</taxon>
        <taxon>Heunggongvirae</taxon>
        <taxon>Uroviricota</taxon>
        <taxon>Caudoviricetes</taxon>
    </lineage>
</organism>
<feature type="transmembrane region" description="Helical" evidence="1">
    <location>
        <begin position="37"/>
        <end position="58"/>
    </location>
</feature>
<dbReference type="Proteomes" id="UP000260005">
    <property type="component" value="Segment"/>
</dbReference>
<keyword evidence="1" id="KW-1133">Transmembrane helix</keyword>
<sequence length="71" mass="7607">MVKEIVALITVLFLGIIGGFIILFSIVGTLMLVPTNAIGMVIVVIVGLAMSKLYSVAVQKIMPYISNKLIN</sequence>